<dbReference type="Gene3D" id="3.30.710.10">
    <property type="entry name" value="Potassium Channel Kv1.1, Chain A"/>
    <property type="match status" value="1"/>
</dbReference>
<dbReference type="InterPro" id="IPR011333">
    <property type="entry name" value="SKP1/BTB/POZ_sf"/>
</dbReference>
<dbReference type="AlphaFoldDB" id="A0A6B2LI17"/>
<sequence length="210" mass="23878">MVSLNVGGVIYLTSKTTLLKHPGTMLHSMFSGRHTVTKDQNGHYFIDRDGTIFKYILNYLRTGYFPDLPVKELIELKIEAEYFSITPLVLALDRQLESLLVGKFAVLRYNENSNVNNLSWQGMTEPCTLKVGKNLYKCIDDVLTEVDNRGWELTQMGGDGNAEGGWKYVFRKKPSFMGGAWRQHSNSERFIISQSTQLGKTINRKHSGSF</sequence>
<name>A0A6B2LI17_9EUKA</name>
<dbReference type="InterPro" id="IPR003131">
    <property type="entry name" value="T1-type_BTB"/>
</dbReference>
<dbReference type="SMART" id="SM00225">
    <property type="entry name" value="BTB"/>
    <property type="match status" value="1"/>
</dbReference>
<dbReference type="GO" id="GO:0051260">
    <property type="term" value="P:protein homooligomerization"/>
    <property type="evidence" value="ECO:0007669"/>
    <property type="project" value="InterPro"/>
</dbReference>
<evidence type="ECO:0000259" key="1">
    <source>
        <dbReference type="SMART" id="SM00225"/>
    </source>
</evidence>
<proteinExistence type="predicted"/>
<dbReference type="InterPro" id="IPR000210">
    <property type="entry name" value="BTB/POZ_dom"/>
</dbReference>
<organism evidence="2">
    <name type="scientific">Arcella intermedia</name>
    <dbReference type="NCBI Taxonomy" id="1963864"/>
    <lineage>
        <taxon>Eukaryota</taxon>
        <taxon>Amoebozoa</taxon>
        <taxon>Tubulinea</taxon>
        <taxon>Elardia</taxon>
        <taxon>Arcellinida</taxon>
        <taxon>Sphaerothecina</taxon>
        <taxon>Arcellidae</taxon>
        <taxon>Arcella</taxon>
    </lineage>
</organism>
<dbReference type="PANTHER" id="PTHR14499:SF4">
    <property type="entry name" value="BTB_POZ DOMAIN-CONTAINING PROTEIN KCTD18"/>
    <property type="match status" value="1"/>
</dbReference>
<dbReference type="EMBL" id="GIBP01007747">
    <property type="protein sequence ID" value="NDV36716.1"/>
    <property type="molecule type" value="Transcribed_RNA"/>
</dbReference>
<feature type="domain" description="BTB" evidence="1">
    <location>
        <begin position="1"/>
        <end position="100"/>
    </location>
</feature>
<protein>
    <recommendedName>
        <fullName evidence="1">BTB domain-containing protein</fullName>
    </recommendedName>
</protein>
<evidence type="ECO:0000313" key="2">
    <source>
        <dbReference type="EMBL" id="NDV36716.1"/>
    </source>
</evidence>
<accession>A0A6B2LI17</accession>
<reference evidence="2" key="1">
    <citation type="journal article" date="2020" name="J. Eukaryot. Microbiol.">
        <title>De novo Sequencing, Assembly and Annotation of the Transcriptome for the Free-Living Testate Amoeba Arcella intermedia.</title>
        <authorList>
            <person name="Ribeiro G.M."/>
            <person name="Porfirio-Sousa A.L."/>
            <person name="Maurer-Alcala X.X."/>
            <person name="Katz L.A."/>
            <person name="Lahr D.J.G."/>
        </authorList>
    </citation>
    <scope>NUCLEOTIDE SEQUENCE</scope>
</reference>
<dbReference type="SUPFAM" id="SSF54695">
    <property type="entry name" value="POZ domain"/>
    <property type="match status" value="1"/>
</dbReference>
<dbReference type="Pfam" id="PF02214">
    <property type="entry name" value="BTB_2"/>
    <property type="match status" value="1"/>
</dbReference>
<dbReference type="PANTHER" id="PTHR14499">
    <property type="entry name" value="POTASSIUM CHANNEL TETRAMERIZATION DOMAIN-CONTAINING"/>
    <property type="match status" value="1"/>
</dbReference>